<dbReference type="AlphaFoldDB" id="A0A3N4M609"/>
<gene>
    <name evidence="2" type="ORF">L211DRAFT_265844</name>
</gene>
<sequence length="113" mass="13606">MSFFFFFFMKCEYLIPMCRQWFQLVLYIFANHVQGYMGWISRLLWFLMHRHSCTPPRTSFQVLMSGLLYTFFHPIWGILKLCHVPLMTLSIANVVRAPKTMQPHLWVTNLKVQ</sequence>
<proteinExistence type="predicted"/>
<feature type="transmembrane region" description="Helical" evidence="1">
    <location>
        <begin position="21"/>
        <end position="40"/>
    </location>
</feature>
<dbReference type="EMBL" id="ML121528">
    <property type="protein sequence ID" value="RPB29268.1"/>
    <property type="molecule type" value="Genomic_DNA"/>
</dbReference>
<keyword evidence="3" id="KW-1185">Reference proteome</keyword>
<feature type="transmembrane region" description="Helical" evidence="1">
    <location>
        <begin position="60"/>
        <end position="79"/>
    </location>
</feature>
<reference evidence="2 3" key="1">
    <citation type="journal article" date="2018" name="Nat. Ecol. Evol.">
        <title>Pezizomycetes genomes reveal the molecular basis of ectomycorrhizal truffle lifestyle.</title>
        <authorList>
            <person name="Murat C."/>
            <person name="Payen T."/>
            <person name="Noel B."/>
            <person name="Kuo A."/>
            <person name="Morin E."/>
            <person name="Chen J."/>
            <person name="Kohler A."/>
            <person name="Krizsan K."/>
            <person name="Balestrini R."/>
            <person name="Da Silva C."/>
            <person name="Montanini B."/>
            <person name="Hainaut M."/>
            <person name="Levati E."/>
            <person name="Barry K.W."/>
            <person name="Belfiori B."/>
            <person name="Cichocki N."/>
            <person name="Clum A."/>
            <person name="Dockter R.B."/>
            <person name="Fauchery L."/>
            <person name="Guy J."/>
            <person name="Iotti M."/>
            <person name="Le Tacon F."/>
            <person name="Lindquist E.A."/>
            <person name="Lipzen A."/>
            <person name="Malagnac F."/>
            <person name="Mello A."/>
            <person name="Molinier V."/>
            <person name="Miyauchi S."/>
            <person name="Poulain J."/>
            <person name="Riccioni C."/>
            <person name="Rubini A."/>
            <person name="Sitrit Y."/>
            <person name="Splivallo R."/>
            <person name="Traeger S."/>
            <person name="Wang M."/>
            <person name="Zifcakova L."/>
            <person name="Wipf D."/>
            <person name="Zambonelli A."/>
            <person name="Paolocci F."/>
            <person name="Nowrousian M."/>
            <person name="Ottonello S."/>
            <person name="Baldrian P."/>
            <person name="Spatafora J.W."/>
            <person name="Henrissat B."/>
            <person name="Nagy L.G."/>
            <person name="Aury J.M."/>
            <person name="Wincker P."/>
            <person name="Grigoriev I.V."/>
            <person name="Bonfante P."/>
            <person name="Martin F.M."/>
        </authorList>
    </citation>
    <scope>NUCLEOTIDE SEQUENCE [LARGE SCALE GENOMIC DNA]</scope>
    <source>
        <strain evidence="2 3">ATCC MYA-4762</strain>
    </source>
</reference>
<evidence type="ECO:0000313" key="3">
    <source>
        <dbReference type="Proteomes" id="UP000267821"/>
    </source>
</evidence>
<keyword evidence="1" id="KW-0812">Transmembrane</keyword>
<protein>
    <submittedName>
        <fullName evidence="2">Uncharacterized protein</fullName>
    </submittedName>
</protein>
<evidence type="ECO:0000313" key="2">
    <source>
        <dbReference type="EMBL" id="RPB29268.1"/>
    </source>
</evidence>
<accession>A0A3N4M609</accession>
<dbReference type="InParanoid" id="A0A3N4M609"/>
<keyword evidence="1" id="KW-1133">Transmembrane helix</keyword>
<name>A0A3N4M609_9PEZI</name>
<keyword evidence="1" id="KW-0472">Membrane</keyword>
<evidence type="ECO:0000256" key="1">
    <source>
        <dbReference type="SAM" id="Phobius"/>
    </source>
</evidence>
<dbReference type="Proteomes" id="UP000267821">
    <property type="component" value="Unassembled WGS sequence"/>
</dbReference>
<organism evidence="2 3">
    <name type="scientific">Terfezia boudieri ATCC MYA-4762</name>
    <dbReference type="NCBI Taxonomy" id="1051890"/>
    <lineage>
        <taxon>Eukaryota</taxon>
        <taxon>Fungi</taxon>
        <taxon>Dikarya</taxon>
        <taxon>Ascomycota</taxon>
        <taxon>Pezizomycotina</taxon>
        <taxon>Pezizomycetes</taxon>
        <taxon>Pezizales</taxon>
        <taxon>Pezizaceae</taxon>
        <taxon>Terfezia</taxon>
    </lineage>
</organism>